<comment type="caution">
    <text evidence="2">The sequence shown here is derived from an EMBL/GenBank/DDBJ whole genome shotgun (WGS) entry which is preliminary data.</text>
</comment>
<dbReference type="PANTHER" id="PTHR48104">
    <property type="entry name" value="METACASPASE-4"/>
    <property type="match status" value="1"/>
</dbReference>
<protein>
    <submittedName>
        <fullName evidence="2">Caspase family protein</fullName>
    </submittedName>
</protein>
<dbReference type="InterPro" id="IPR050452">
    <property type="entry name" value="Metacaspase"/>
</dbReference>
<organism evidence="2 3">
    <name type="scientific">Laspinema palackyanum D2a</name>
    <dbReference type="NCBI Taxonomy" id="2953684"/>
    <lineage>
        <taxon>Bacteria</taxon>
        <taxon>Bacillati</taxon>
        <taxon>Cyanobacteriota</taxon>
        <taxon>Cyanophyceae</taxon>
        <taxon>Oscillatoriophycideae</taxon>
        <taxon>Oscillatoriales</taxon>
        <taxon>Laspinemataceae</taxon>
        <taxon>Laspinema</taxon>
        <taxon>Laspinema palackyanum</taxon>
    </lineage>
</organism>
<evidence type="ECO:0000313" key="3">
    <source>
        <dbReference type="Proteomes" id="UP001525890"/>
    </source>
</evidence>
<dbReference type="RefSeq" id="WP_368006009.1">
    <property type="nucleotide sequence ID" value="NZ_JAMXFF010000010.1"/>
</dbReference>
<dbReference type="InterPro" id="IPR011600">
    <property type="entry name" value="Pept_C14_caspase"/>
</dbReference>
<evidence type="ECO:0000313" key="2">
    <source>
        <dbReference type="EMBL" id="MCT7966365.1"/>
    </source>
</evidence>
<dbReference type="EMBL" id="JAMXFF010000010">
    <property type="protein sequence ID" value="MCT7966365.1"/>
    <property type="molecule type" value="Genomic_DNA"/>
</dbReference>
<dbReference type="PANTHER" id="PTHR48104:SF30">
    <property type="entry name" value="METACASPASE-1"/>
    <property type="match status" value="1"/>
</dbReference>
<proteinExistence type="predicted"/>
<reference evidence="2 3" key="1">
    <citation type="journal article" date="2022" name="Front. Microbiol.">
        <title>High genomic differentiation and limited gene flow indicate recent cryptic speciation within the genus Laspinema (cyanobacteria).</title>
        <authorList>
            <person name="Stanojkovic A."/>
            <person name="Skoupy S."/>
            <person name="Skaloud P."/>
            <person name="Dvorak P."/>
        </authorList>
    </citation>
    <scope>NUCLEOTIDE SEQUENCE [LARGE SCALE GENOMIC DNA]</scope>
    <source>
        <strain evidence="2 3">D2a</strain>
    </source>
</reference>
<name>A0ABT2MNN5_9CYAN</name>
<dbReference type="Proteomes" id="UP001525890">
    <property type="component" value="Unassembled WGS sequence"/>
</dbReference>
<gene>
    <name evidence="2" type="ORF">NG799_08475</name>
</gene>
<accession>A0ABT2MNN5</accession>
<keyword evidence="3" id="KW-1185">Reference proteome</keyword>
<dbReference type="Pfam" id="PF00656">
    <property type="entry name" value="Peptidase_C14"/>
    <property type="match status" value="1"/>
</dbReference>
<dbReference type="Gene3D" id="3.40.50.1460">
    <property type="match status" value="1"/>
</dbReference>
<evidence type="ECO:0000259" key="1">
    <source>
        <dbReference type="Pfam" id="PF00656"/>
    </source>
</evidence>
<feature type="domain" description="Peptidase C14 caspase" evidence="1">
    <location>
        <begin position="7"/>
        <end position="302"/>
    </location>
</feature>
<sequence length="735" mass="81963">MTDSNLYALLIGVNCYLPHRLSDGTYYDNLQGAVNDVNAVEAFLTINLKVPESHIFKLTASNPNPVLREPVEPQEQLPTYANMVLKFKEITEIGQPGDRIYIHYSGHGGRTITAYPEIKGEAGVDESLVPTDIGQLDESGQPVNCYLRDLELAWLLKQMEKKGLIVTVVFDSCHSGGATRDKAKVRGTDTLDKMPQKIDSLVASREEILDNWRSLQQVTRGESILHLGSLPQSKDYVFLAACSPSEKAFEDGFRCGEEKRRHGALTYWLLDSLQQGYVGLTYKDIYARIRAKIQSQFPYQTPMLLGEFDRTVFGSDRTAVTQFLSVQKINPAKQQVSINAGIATGIRKGATFAIYPIGSRDFSQTDTRLALAEVVEYDSTVAVCKLEPIAGQREIALGDPVILLSPPPALVRQVCLFHQEQATAEEIALSQLPPNKLTPEIYAKQTQALKSLTVAFHVFGQGWIEWTDSQSHQGISSDDEEIDYLLCINNQEEYEICDTAGLPYKNINPAVKIDEQYASKKITQRLIHLSKYKAVQELYNSASPLLDKLQVKWLGKLDDYAEGIDPDPKHLKKFKPLDDPLNPTIQEGEWIFLEIINLHSHPLRVAILDLQSDWAIEQGWPKAKSEPYVEISPGVAHRDVAIFCPSLPEGYQEGVDIVKVFATLGEAELRGLTLPALDSPMVAPPGYRGYSGSDPLSLLAEAIAQEKPEGRKLNAAYSYREWVVKQFTVRVKQGE</sequence>